<keyword evidence="2" id="KW-1185">Reference proteome</keyword>
<dbReference type="SFLD" id="SFLDG01135">
    <property type="entry name" value="C1.5.6:_HAD__Beta-PGM__Phospha"/>
    <property type="match status" value="1"/>
</dbReference>
<dbReference type="InterPro" id="IPR036412">
    <property type="entry name" value="HAD-like_sf"/>
</dbReference>
<evidence type="ECO:0000313" key="2">
    <source>
        <dbReference type="Proteomes" id="UP001164472"/>
    </source>
</evidence>
<dbReference type="Pfam" id="PF13419">
    <property type="entry name" value="HAD_2"/>
    <property type="match status" value="1"/>
</dbReference>
<dbReference type="GO" id="GO:0005829">
    <property type="term" value="C:cytosol"/>
    <property type="evidence" value="ECO:0007669"/>
    <property type="project" value="TreeGrafter"/>
</dbReference>
<name>A0A9E8HVE7_9ALTE</name>
<dbReference type="KEGG" id="asem:NNL22_07835"/>
<dbReference type="SFLD" id="SFLDG01129">
    <property type="entry name" value="C1.5:_HAD__Beta-PGM__Phosphata"/>
    <property type="match status" value="1"/>
</dbReference>
<dbReference type="EMBL" id="CP101527">
    <property type="protein sequence ID" value="UZW76484.1"/>
    <property type="molecule type" value="Genomic_DNA"/>
</dbReference>
<dbReference type="SFLD" id="SFLDS00003">
    <property type="entry name" value="Haloacid_Dehalogenase"/>
    <property type="match status" value="1"/>
</dbReference>
<dbReference type="NCBIfam" id="TIGR01549">
    <property type="entry name" value="HAD-SF-IA-v1"/>
    <property type="match status" value="1"/>
</dbReference>
<sequence length="215" mass="23790">MKYKAIAFDWDGTLVNSVSHIVQSMKYAAEKMAFDLLPDANIRNIIGLGMGEAIRTLYSDISDADIDVFKMHYKKAFFATEVGPKQLFPGVNNLLKGLSEDGVRLAVATGKSRNGLDIALQTTGLKSYFDVERCADETKSKPHPLMLFQIMSVLNVKPDELLMVGDTDFDMHMAQRAGVDRIGVSFGAQPGSRLEKYKPLEIVDSLDELRALLVV</sequence>
<dbReference type="InterPro" id="IPR041492">
    <property type="entry name" value="HAD_2"/>
</dbReference>
<protein>
    <submittedName>
        <fullName evidence="1">HAD-IA family hydrolase</fullName>
    </submittedName>
</protein>
<dbReference type="Gene3D" id="3.40.50.1000">
    <property type="entry name" value="HAD superfamily/HAD-like"/>
    <property type="match status" value="1"/>
</dbReference>
<dbReference type="PANTHER" id="PTHR43434">
    <property type="entry name" value="PHOSPHOGLYCOLATE PHOSPHATASE"/>
    <property type="match status" value="1"/>
</dbReference>
<dbReference type="InterPro" id="IPR050155">
    <property type="entry name" value="HAD-like_hydrolase_sf"/>
</dbReference>
<dbReference type="SUPFAM" id="SSF56784">
    <property type="entry name" value="HAD-like"/>
    <property type="match status" value="1"/>
</dbReference>
<dbReference type="Gene3D" id="1.10.150.240">
    <property type="entry name" value="Putative phosphatase, domain 2"/>
    <property type="match status" value="1"/>
</dbReference>
<dbReference type="InterPro" id="IPR023198">
    <property type="entry name" value="PGP-like_dom2"/>
</dbReference>
<organism evidence="1 2">
    <name type="scientific">Alkalimarinus sediminis</name>
    <dbReference type="NCBI Taxonomy" id="1632866"/>
    <lineage>
        <taxon>Bacteria</taxon>
        <taxon>Pseudomonadati</taxon>
        <taxon>Pseudomonadota</taxon>
        <taxon>Gammaproteobacteria</taxon>
        <taxon>Alteromonadales</taxon>
        <taxon>Alteromonadaceae</taxon>
        <taxon>Alkalimarinus</taxon>
    </lineage>
</organism>
<dbReference type="PANTHER" id="PTHR43434:SF24">
    <property type="entry name" value="HYDROLASE-RELATED"/>
    <property type="match status" value="1"/>
</dbReference>
<dbReference type="RefSeq" id="WP_251811774.1">
    <property type="nucleotide sequence ID" value="NZ_CP101527.1"/>
</dbReference>
<dbReference type="InterPro" id="IPR006439">
    <property type="entry name" value="HAD-SF_hydro_IA"/>
</dbReference>
<dbReference type="GO" id="GO:0008967">
    <property type="term" value="F:phosphoglycolate phosphatase activity"/>
    <property type="evidence" value="ECO:0007669"/>
    <property type="project" value="TreeGrafter"/>
</dbReference>
<dbReference type="InterPro" id="IPR023214">
    <property type="entry name" value="HAD_sf"/>
</dbReference>
<accession>A0A9E8HVE7</accession>
<proteinExistence type="predicted"/>
<dbReference type="GO" id="GO:0006281">
    <property type="term" value="P:DNA repair"/>
    <property type="evidence" value="ECO:0007669"/>
    <property type="project" value="TreeGrafter"/>
</dbReference>
<dbReference type="AlphaFoldDB" id="A0A9E8HVE7"/>
<dbReference type="Proteomes" id="UP001164472">
    <property type="component" value="Chromosome"/>
</dbReference>
<evidence type="ECO:0000313" key="1">
    <source>
        <dbReference type="EMBL" id="UZW76484.1"/>
    </source>
</evidence>
<keyword evidence="1" id="KW-0378">Hydrolase</keyword>
<reference evidence="1" key="1">
    <citation type="submission" date="2022-07" db="EMBL/GenBank/DDBJ databases">
        <title>Alkalimarinus sp. nov., isolated from gut of a Alitta virens.</title>
        <authorList>
            <person name="Yang A.I."/>
            <person name="Shin N.-R."/>
        </authorList>
    </citation>
    <scope>NUCLEOTIDE SEQUENCE</scope>
    <source>
        <strain evidence="1">FA028</strain>
    </source>
</reference>
<gene>
    <name evidence="1" type="ORF">NNL22_07835</name>
</gene>